<comment type="caution">
    <text evidence="3">The sequence shown here is derived from an EMBL/GenBank/DDBJ whole genome shotgun (WGS) entry which is preliminary data.</text>
</comment>
<accession>A0ABU5AXB2</accession>
<feature type="signal peptide" evidence="2">
    <location>
        <begin position="1"/>
        <end position="20"/>
    </location>
</feature>
<proteinExistence type="predicted"/>
<protein>
    <recommendedName>
        <fullName evidence="5">DUF680 domain-containing protein</fullName>
    </recommendedName>
</protein>
<evidence type="ECO:0000313" key="4">
    <source>
        <dbReference type="Proteomes" id="UP001276564"/>
    </source>
</evidence>
<organism evidence="3 4">
    <name type="scientific">Mesorhizobium abyssinicae</name>
    <dbReference type="NCBI Taxonomy" id="1209958"/>
    <lineage>
        <taxon>Bacteria</taxon>
        <taxon>Pseudomonadati</taxon>
        <taxon>Pseudomonadota</taxon>
        <taxon>Alphaproteobacteria</taxon>
        <taxon>Hyphomicrobiales</taxon>
        <taxon>Phyllobacteriaceae</taxon>
        <taxon>Mesorhizobium</taxon>
    </lineage>
</organism>
<evidence type="ECO:0008006" key="5">
    <source>
        <dbReference type="Google" id="ProtNLM"/>
    </source>
</evidence>
<keyword evidence="2" id="KW-0732">Signal</keyword>
<dbReference type="EMBL" id="JAVIIP010000034">
    <property type="protein sequence ID" value="MDX8541947.1"/>
    <property type="molecule type" value="Genomic_DNA"/>
</dbReference>
<feature type="compositionally biased region" description="Polar residues" evidence="1">
    <location>
        <begin position="87"/>
        <end position="97"/>
    </location>
</feature>
<gene>
    <name evidence="3" type="ORF">RFM23_30560</name>
</gene>
<name>A0ABU5AXB2_9HYPH</name>
<dbReference type="Proteomes" id="UP001276564">
    <property type="component" value="Unassembled WGS sequence"/>
</dbReference>
<evidence type="ECO:0000313" key="3">
    <source>
        <dbReference type="EMBL" id="MDX8541947.1"/>
    </source>
</evidence>
<reference evidence="3 4" key="1">
    <citation type="submission" date="2023-08" db="EMBL/GenBank/DDBJ databases">
        <title>Implementing the SeqCode for naming new Mesorhizobium species isolated from Vachellia karroo root nodules.</title>
        <authorList>
            <person name="Van Lill M."/>
        </authorList>
    </citation>
    <scope>NUCLEOTIDE SEQUENCE [LARGE SCALE GENOMIC DNA]</scope>
    <source>
        <strain evidence="3 4">VK4B</strain>
    </source>
</reference>
<feature type="compositionally biased region" description="Polar residues" evidence="1">
    <location>
        <begin position="34"/>
        <end position="49"/>
    </location>
</feature>
<evidence type="ECO:0000256" key="2">
    <source>
        <dbReference type="SAM" id="SignalP"/>
    </source>
</evidence>
<feature type="chain" id="PRO_5046865976" description="DUF680 domain-containing protein" evidence="2">
    <location>
        <begin position="21"/>
        <end position="97"/>
    </location>
</feature>
<sequence>MMRTLVTIAAFSLLAGPASAADHLFTATEAGGLTTDSQPFQNGINNTAPTAEDVPGGGSPLSGDDHTVPATDTQTGAVTRDMPAATQGKTAPSANAH</sequence>
<evidence type="ECO:0000256" key="1">
    <source>
        <dbReference type="SAM" id="MobiDB-lite"/>
    </source>
</evidence>
<feature type="region of interest" description="Disordered" evidence="1">
    <location>
        <begin position="32"/>
        <end position="97"/>
    </location>
</feature>
<keyword evidence="4" id="KW-1185">Reference proteome</keyword>
<dbReference type="RefSeq" id="WP_320256281.1">
    <property type="nucleotide sequence ID" value="NZ_JAVIIO010000022.1"/>
</dbReference>